<protein>
    <submittedName>
        <fullName evidence="2">Uncharacterized protein</fullName>
    </submittedName>
</protein>
<gene>
    <name evidence="2" type="ORF">T11_9844</name>
</gene>
<keyword evidence="1" id="KW-1133">Transmembrane helix</keyword>
<keyword evidence="1" id="KW-0812">Transmembrane</keyword>
<comment type="caution">
    <text evidence="2">The sequence shown here is derived from an EMBL/GenBank/DDBJ whole genome shotgun (WGS) entry which is preliminary data.</text>
</comment>
<sequence>MFDLTACNNETFSKVVRCGGRGGGGFTFSPAQSRQKCACACTLFACARLLFERFCWVNLHCRRVALLLPLPLLLLLLLLAALRSHQSDLFRLFVPANESYLLALLAFISKASCSALLNTITSFSLSANSSGGVSLREK</sequence>
<name>A0A0V1HLG3_9BILA</name>
<dbReference type="Proteomes" id="UP000055024">
    <property type="component" value="Unassembled WGS sequence"/>
</dbReference>
<accession>A0A0V1HLG3</accession>
<dbReference type="EMBL" id="JYDP01000051">
    <property type="protein sequence ID" value="KRZ11271.1"/>
    <property type="molecule type" value="Genomic_DNA"/>
</dbReference>
<dbReference type="AlphaFoldDB" id="A0A0V1HLG3"/>
<proteinExistence type="predicted"/>
<reference evidence="2 3" key="1">
    <citation type="submission" date="2015-01" db="EMBL/GenBank/DDBJ databases">
        <title>Evolution of Trichinella species and genotypes.</title>
        <authorList>
            <person name="Korhonen P.K."/>
            <person name="Edoardo P."/>
            <person name="Giuseppe L.R."/>
            <person name="Gasser R.B."/>
        </authorList>
    </citation>
    <scope>NUCLEOTIDE SEQUENCE [LARGE SCALE GENOMIC DNA]</scope>
    <source>
        <strain evidence="2">ISS1029</strain>
    </source>
</reference>
<evidence type="ECO:0000313" key="2">
    <source>
        <dbReference type="EMBL" id="KRZ11271.1"/>
    </source>
</evidence>
<keyword evidence="1" id="KW-0472">Membrane</keyword>
<keyword evidence="3" id="KW-1185">Reference proteome</keyword>
<evidence type="ECO:0000313" key="3">
    <source>
        <dbReference type="Proteomes" id="UP000055024"/>
    </source>
</evidence>
<organism evidence="2 3">
    <name type="scientific">Trichinella zimbabwensis</name>
    <dbReference type="NCBI Taxonomy" id="268475"/>
    <lineage>
        <taxon>Eukaryota</taxon>
        <taxon>Metazoa</taxon>
        <taxon>Ecdysozoa</taxon>
        <taxon>Nematoda</taxon>
        <taxon>Enoplea</taxon>
        <taxon>Dorylaimia</taxon>
        <taxon>Trichinellida</taxon>
        <taxon>Trichinellidae</taxon>
        <taxon>Trichinella</taxon>
    </lineage>
</organism>
<evidence type="ECO:0000256" key="1">
    <source>
        <dbReference type="SAM" id="Phobius"/>
    </source>
</evidence>
<feature type="transmembrane region" description="Helical" evidence="1">
    <location>
        <begin position="64"/>
        <end position="82"/>
    </location>
</feature>